<dbReference type="EMBL" id="LGKN01000006">
    <property type="protein sequence ID" value="KPL87230.1"/>
    <property type="molecule type" value="Genomic_DNA"/>
</dbReference>
<accession>A0A0M8K7Z9</accession>
<dbReference type="SUPFAM" id="SSF54665">
    <property type="entry name" value="CO dehydrogenase molybdoprotein N-domain-like"/>
    <property type="match status" value="1"/>
</dbReference>
<protein>
    <submittedName>
        <fullName evidence="3">Aldehyde oxidase</fullName>
    </submittedName>
</protein>
<evidence type="ECO:0000259" key="1">
    <source>
        <dbReference type="SMART" id="SM01008"/>
    </source>
</evidence>
<dbReference type="Proteomes" id="UP000037784">
    <property type="component" value="Unassembled WGS sequence"/>
</dbReference>
<dbReference type="PANTHER" id="PTHR11908">
    <property type="entry name" value="XANTHINE DEHYDROGENASE"/>
    <property type="match status" value="1"/>
</dbReference>
<name>A0A0M8K7Z9_9CHLR</name>
<dbReference type="RefSeq" id="WP_054492521.1">
    <property type="nucleotide sequence ID" value="NZ_BBZA01000068.1"/>
</dbReference>
<evidence type="ECO:0000313" key="5">
    <source>
        <dbReference type="Proteomes" id="UP000050502"/>
    </source>
</evidence>
<dbReference type="InterPro" id="IPR016208">
    <property type="entry name" value="Ald_Oxase/xanthine_DH-like"/>
</dbReference>
<gene>
    <name evidence="2" type="ORF">ARMA_1035</name>
    <name evidence="3" type="ORF">SE16_12020</name>
</gene>
<dbReference type="FunCoup" id="A0A0M8K7Z9">
    <property type="interactions" value="132"/>
</dbReference>
<dbReference type="InterPro" id="IPR046867">
    <property type="entry name" value="AldOxase/xan_DH_MoCoBD2"/>
</dbReference>
<dbReference type="STRING" id="872965.SE16_12020"/>
<evidence type="ECO:0000313" key="4">
    <source>
        <dbReference type="Proteomes" id="UP000037784"/>
    </source>
</evidence>
<sequence>MRAIGSSLSRVGAIDKVTGRARYPGDLNKPGQLYMKILFAGRPHARIVDLDLSAAKQVPGVVAILTAEDVPVNEYGLIIYDQPVLCGDVVRCVADQVACVIAETEEAALEAREKIRVVYEDLPVLTDPVAAMQPDAFIIHPERGDSNLLCHYKIRNGDVEAAFAEADVIIEGEYRTPFQEHAYLQPEAGLAWLEGDQVVVNVAGQWMHEDRQQIAHALGWPEERVRVEYSAIGGAFGGREDMSVQIVLALAAVKTGRPVKIVWTREESIIGHHKRHPMTIRTRWAATYSGRLLGVEAEVIADAGAYAYTSTKVLGNAHLCVTGPYEWPTAKVDSYAVYTNNIPTGAFRGFGAPQGHFAAEMQMNKLAARLGLDPVALRLKNCLREGSQLTTRAHMPPGVSLPHVIEAAAERAGWKRPDGSFQKPTLSPSGAPHIKRGVGFACAMKNVGFSFGFVDECWAQVELHGGGDIEEVVVRCAGADVGQGAHTVFCQMAAEAVGVPVERVRLVADHTDETPGSSGSSSASRMTFYAGNAIRGAAMRALKLWHDEVRPAVGTYRYRPRATTPFDPETGEADPNVSYGFVAEVAEVEVDTELGFVHITRVICADDVGKAINPRLIEGQIEGGVVQAVGYAVLEHFQVRNGEVLTRHLSTYLIPTVYDIPDRVESLILEYPDPQGPWGARGMAEMPFIPLAPAVASAVYDATGVWFDDLPLTPDKIVAKLHPRL</sequence>
<dbReference type="PANTHER" id="PTHR11908:SF157">
    <property type="entry name" value="XANTHINE DEHYDROGENASE SUBUNIT D-RELATED"/>
    <property type="match status" value="1"/>
</dbReference>
<reference evidence="4" key="3">
    <citation type="submission" date="2015-08" db="EMBL/GenBank/DDBJ databases">
        <title>Draft Genome Sequence of a Heterotrophic Facultative Anaerobic Bacterium Ardenticatena maritima Strain 110S.</title>
        <authorList>
            <person name="Kawaichi S."/>
            <person name="Yoshida T."/>
            <person name="Sako Y."/>
            <person name="Nakamura R."/>
        </authorList>
    </citation>
    <scope>NUCLEOTIDE SEQUENCE [LARGE SCALE GENOMIC DNA]</scope>
    <source>
        <strain evidence="4">110S</strain>
    </source>
</reference>
<dbReference type="Pfam" id="PF20256">
    <property type="entry name" value="MoCoBD_2"/>
    <property type="match status" value="2"/>
</dbReference>
<reference evidence="2" key="1">
    <citation type="journal article" date="2015" name="Genome Announc.">
        <title>Draft Genome Sequence of a Heterotrophic Facultative Anaerobic Thermophilic Bacterium, Ardenticatena maritima Strain 110ST.</title>
        <authorList>
            <person name="Kawaichi S."/>
            <person name="Yoshida T."/>
            <person name="Sako Y."/>
            <person name="Nakamura R."/>
        </authorList>
    </citation>
    <scope>NUCLEOTIDE SEQUENCE [LARGE SCALE GENOMIC DNA]</scope>
    <source>
        <strain evidence="2">110S</strain>
    </source>
</reference>
<dbReference type="InterPro" id="IPR037165">
    <property type="entry name" value="AldOxase/xan_DH_Mopterin-bd_sf"/>
</dbReference>
<dbReference type="AlphaFoldDB" id="A0A0M8K7Z9"/>
<comment type="caution">
    <text evidence="2">The sequence shown here is derived from an EMBL/GenBank/DDBJ whole genome shotgun (WGS) entry which is preliminary data.</text>
</comment>
<dbReference type="GO" id="GO:0005506">
    <property type="term" value="F:iron ion binding"/>
    <property type="evidence" value="ECO:0007669"/>
    <property type="project" value="InterPro"/>
</dbReference>
<dbReference type="InterPro" id="IPR000674">
    <property type="entry name" value="Ald_Oxase/Xan_DH_a/b"/>
</dbReference>
<keyword evidence="4" id="KW-1185">Reference proteome</keyword>
<dbReference type="Pfam" id="PF01315">
    <property type="entry name" value="Ald_Xan_dh_C"/>
    <property type="match status" value="1"/>
</dbReference>
<evidence type="ECO:0000313" key="3">
    <source>
        <dbReference type="EMBL" id="KPL87230.1"/>
    </source>
</evidence>
<dbReference type="EMBL" id="BBZA01000068">
    <property type="protein sequence ID" value="GAP62612.1"/>
    <property type="molecule type" value="Genomic_DNA"/>
</dbReference>
<dbReference type="GO" id="GO:0016491">
    <property type="term" value="F:oxidoreductase activity"/>
    <property type="evidence" value="ECO:0007669"/>
    <property type="project" value="InterPro"/>
</dbReference>
<proteinExistence type="predicted"/>
<organism evidence="2 4">
    <name type="scientific">Ardenticatena maritima</name>
    <dbReference type="NCBI Taxonomy" id="872965"/>
    <lineage>
        <taxon>Bacteria</taxon>
        <taxon>Bacillati</taxon>
        <taxon>Chloroflexota</taxon>
        <taxon>Ardenticatenia</taxon>
        <taxon>Ardenticatenales</taxon>
        <taxon>Ardenticatenaceae</taxon>
        <taxon>Ardenticatena</taxon>
    </lineage>
</organism>
<dbReference type="Gene3D" id="3.90.1170.50">
    <property type="entry name" value="Aldehyde oxidase/xanthine dehydrogenase, a/b hammerhead"/>
    <property type="match status" value="1"/>
</dbReference>
<dbReference type="Gene3D" id="3.30.365.10">
    <property type="entry name" value="Aldehyde oxidase/xanthine dehydrogenase, molybdopterin binding domain"/>
    <property type="match status" value="4"/>
</dbReference>
<reference evidence="3 5" key="2">
    <citation type="submission" date="2015-07" db="EMBL/GenBank/DDBJ databases">
        <title>Whole genome sequence of Ardenticatena maritima DSM 23922.</title>
        <authorList>
            <person name="Hemp J."/>
            <person name="Ward L.M."/>
            <person name="Pace L.A."/>
            <person name="Fischer W.W."/>
        </authorList>
    </citation>
    <scope>NUCLEOTIDE SEQUENCE [LARGE SCALE GENOMIC DNA]</scope>
    <source>
        <strain evidence="3 5">110S</strain>
    </source>
</reference>
<dbReference type="InterPro" id="IPR008274">
    <property type="entry name" value="AldOxase/xan_DH_MoCoBD1"/>
</dbReference>
<dbReference type="SMART" id="SM01008">
    <property type="entry name" value="Ald_Xan_dh_C"/>
    <property type="match status" value="1"/>
</dbReference>
<evidence type="ECO:0000313" key="2">
    <source>
        <dbReference type="EMBL" id="GAP62612.1"/>
    </source>
</evidence>
<dbReference type="OrthoDB" id="9759099at2"/>
<dbReference type="SUPFAM" id="SSF56003">
    <property type="entry name" value="Molybdenum cofactor-binding domain"/>
    <property type="match status" value="1"/>
</dbReference>
<dbReference type="Proteomes" id="UP000050502">
    <property type="component" value="Unassembled WGS sequence"/>
</dbReference>
<dbReference type="Pfam" id="PF02738">
    <property type="entry name" value="MoCoBD_1"/>
    <property type="match status" value="1"/>
</dbReference>
<dbReference type="PATRIC" id="fig|872965.6.peg.2868"/>
<dbReference type="InterPro" id="IPR036856">
    <property type="entry name" value="Ald_Oxase/Xan_DH_a/b_sf"/>
</dbReference>
<feature type="domain" description="Aldehyde oxidase/xanthine dehydrogenase a/b hammerhead" evidence="1">
    <location>
        <begin position="18"/>
        <end position="123"/>
    </location>
</feature>